<comment type="caution">
    <text evidence="1">The sequence shown here is derived from an EMBL/GenBank/DDBJ whole genome shotgun (WGS) entry which is preliminary data.</text>
</comment>
<name>J9GP06_9ZZZZ</name>
<sequence>MQISPPLACARKSSPTFLPWGTTRTILPWLQRSLSVPLRKRRNAAVSQIPPPMK</sequence>
<dbReference type="EMBL" id="AMCI01001932">
    <property type="protein sequence ID" value="EJX04068.1"/>
    <property type="molecule type" value="Genomic_DNA"/>
</dbReference>
<accession>J9GP06</accession>
<reference evidence="1" key="1">
    <citation type="journal article" date="2012" name="PLoS ONE">
        <title>Gene sets for utilization of primary and secondary nutrition supplies in the distal gut of endangered iberian lynx.</title>
        <authorList>
            <person name="Alcaide M."/>
            <person name="Messina E."/>
            <person name="Richter M."/>
            <person name="Bargiela R."/>
            <person name="Peplies J."/>
            <person name="Huws S.A."/>
            <person name="Newbold C.J."/>
            <person name="Golyshin P.N."/>
            <person name="Simon M.A."/>
            <person name="Lopez G."/>
            <person name="Yakimov M.M."/>
            <person name="Ferrer M."/>
        </authorList>
    </citation>
    <scope>NUCLEOTIDE SEQUENCE</scope>
</reference>
<evidence type="ECO:0000313" key="1">
    <source>
        <dbReference type="EMBL" id="EJX04068.1"/>
    </source>
</evidence>
<organism evidence="1">
    <name type="scientific">gut metagenome</name>
    <dbReference type="NCBI Taxonomy" id="749906"/>
    <lineage>
        <taxon>unclassified sequences</taxon>
        <taxon>metagenomes</taxon>
        <taxon>organismal metagenomes</taxon>
    </lineage>
</organism>
<gene>
    <name evidence="1" type="ORF">EVA_07824</name>
</gene>
<proteinExistence type="predicted"/>
<protein>
    <submittedName>
        <fullName evidence="1">Uncharacterized protein</fullName>
    </submittedName>
</protein>
<dbReference type="AlphaFoldDB" id="J9GP06"/>